<dbReference type="EC" id="3.1.-.-" evidence="9"/>
<dbReference type="PANTHER" id="PTHR34405:SF3">
    <property type="entry name" value="CRISPR-ASSOCIATED ENDORIBONUCLEASE CAS2 3"/>
    <property type="match status" value="1"/>
</dbReference>
<dbReference type="AlphaFoldDB" id="A0A379DCI1"/>
<evidence type="ECO:0000256" key="6">
    <source>
        <dbReference type="ARBA" id="ARBA00022801"/>
    </source>
</evidence>
<dbReference type="InterPro" id="IPR019199">
    <property type="entry name" value="Virulence_VapD/CRISPR_Cas2"/>
</dbReference>
<dbReference type="GO" id="GO:0016787">
    <property type="term" value="F:hydrolase activity"/>
    <property type="evidence" value="ECO:0007669"/>
    <property type="project" value="UniProtKB-KW"/>
</dbReference>
<organism evidence="10 11">
    <name type="scientific">Peptoniphilus indolicus</name>
    <dbReference type="NCBI Taxonomy" id="33030"/>
    <lineage>
        <taxon>Bacteria</taxon>
        <taxon>Bacillati</taxon>
        <taxon>Bacillota</taxon>
        <taxon>Tissierellia</taxon>
        <taxon>Tissierellales</taxon>
        <taxon>Peptoniphilaceae</taxon>
        <taxon>Peptoniphilus</taxon>
    </lineage>
</organism>
<evidence type="ECO:0000256" key="2">
    <source>
        <dbReference type="ARBA" id="ARBA00009959"/>
    </source>
</evidence>
<evidence type="ECO:0000256" key="3">
    <source>
        <dbReference type="ARBA" id="ARBA00022722"/>
    </source>
</evidence>
<comment type="similarity">
    <text evidence="2 9">Belongs to the CRISPR-associated endoribonuclease Cas2 protein family.</text>
</comment>
<dbReference type="GO" id="GO:0043571">
    <property type="term" value="P:maintenance of CRISPR repeat elements"/>
    <property type="evidence" value="ECO:0007669"/>
    <property type="project" value="UniProtKB-UniRule"/>
</dbReference>
<dbReference type="Gene3D" id="3.30.70.240">
    <property type="match status" value="1"/>
</dbReference>
<evidence type="ECO:0000256" key="5">
    <source>
        <dbReference type="ARBA" id="ARBA00022759"/>
    </source>
</evidence>
<reference evidence="10 11" key="1">
    <citation type="submission" date="2018-06" db="EMBL/GenBank/DDBJ databases">
        <authorList>
            <consortium name="Pathogen Informatics"/>
            <person name="Doyle S."/>
        </authorList>
    </citation>
    <scope>NUCLEOTIDE SEQUENCE [LARGE SCALE GENOMIC DNA]</scope>
    <source>
        <strain evidence="10 11">NCTC11088</strain>
    </source>
</reference>
<keyword evidence="3 9" id="KW-0540">Nuclease</keyword>
<sequence>MQKDFLIKAKEDIFYEEKHLILIIYDIVDNKRRNKFFKLLSGYMISVQKSCFESHLTESEFEKLAYRIPFYIDKEEDNVRCYKLSAHGKVYNFGSEKNDAIEDIVIF</sequence>
<proteinExistence type="inferred from homology"/>
<dbReference type="GO" id="GO:0046872">
    <property type="term" value="F:metal ion binding"/>
    <property type="evidence" value="ECO:0007669"/>
    <property type="project" value="UniProtKB-UniRule"/>
</dbReference>
<dbReference type="CDD" id="cd09725">
    <property type="entry name" value="Cas2_I_II_III"/>
    <property type="match status" value="1"/>
</dbReference>
<keyword evidence="4 9" id="KW-0479">Metal-binding</keyword>
<evidence type="ECO:0000256" key="7">
    <source>
        <dbReference type="ARBA" id="ARBA00022842"/>
    </source>
</evidence>
<protein>
    <recommendedName>
        <fullName evidence="9">CRISPR-associated endoribonuclease Cas2</fullName>
        <ecNumber evidence="9">3.1.-.-</ecNumber>
    </recommendedName>
</protein>
<dbReference type="NCBIfam" id="TIGR01573">
    <property type="entry name" value="cas2"/>
    <property type="match status" value="1"/>
</dbReference>
<dbReference type="EMBL" id="UGTH01000001">
    <property type="protein sequence ID" value="SUB75490.1"/>
    <property type="molecule type" value="Genomic_DNA"/>
</dbReference>
<dbReference type="Pfam" id="PF09827">
    <property type="entry name" value="CRISPR_Cas2"/>
    <property type="match status" value="1"/>
</dbReference>
<evidence type="ECO:0000313" key="11">
    <source>
        <dbReference type="Proteomes" id="UP000254777"/>
    </source>
</evidence>
<dbReference type="GO" id="GO:0051607">
    <property type="term" value="P:defense response to virus"/>
    <property type="evidence" value="ECO:0007669"/>
    <property type="project" value="UniProtKB-UniRule"/>
</dbReference>
<dbReference type="PANTHER" id="PTHR34405">
    <property type="entry name" value="CRISPR-ASSOCIATED ENDORIBONUCLEASE CAS2"/>
    <property type="match status" value="1"/>
</dbReference>
<gene>
    <name evidence="9" type="primary">cas2</name>
    <name evidence="10" type="ORF">NCTC11088_01287</name>
</gene>
<dbReference type="InterPro" id="IPR021127">
    <property type="entry name" value="CRISPR_associated_Cas2"/>
</dbReference>
<dbReference type="HAMAP" id="MF_01471">
    <property type="entry name" value="Cas2"/>
    <property type="match status" value="1"/>
</dbReference>
<keyword evidence="8 9" id="KW-0051">Antiviral defense</keyword>
<evidence type="ECO:0000313" key="10">
    <source>
        <dbReference type="EMBL" id="SUB75490.1"/>
    </source>
</evidence>
<dbReference type="RefSeq" id="WP_004819787.1">
    <property type="nucleotide sequence ID" value="NZ_UGTH01000001.1"/>
</dbReference>
<evidence type="ECO:0000256" key="9">
    <source>
        <dbReference type="HAMAP-Rule" id="MF_01471"/>
    </source>
</evidence>
<dbReference type="Proteomes" id="UP000254777">
    <property type="component" value="Unassembled WGS sequence"/>
</dbReference>
<evidence type="ECO:0000256" key="4">
    <source>
        <dbReference type="ARBA" id="ARBA00022723"/>
    </source>
</evidence>
<keyword evidence="5 9" id="KW-0255">Endonuclease</keyword>
<accession>A0A379DCI1</accession>
<comment type="cofactor">
    <cofactor evidence="1 9">
        <name>Mg(2+)</name>
        <dbReference type="ChEBI" id="CHEBI:18420"/>
    </cofactor>
</comment>
<dbReference type="GO" id="GO:0004521">
    <property type="term" value="F:RNA endonuclease activity"/>
    <property type="evidence" value="ECO:0007669"/>
    <property type="project" value="InterPro"/>
</dbReference>
<evidence type="ECO:0000256" key="8">
    <source>
        <dbReference type="ARBA" id="ARBA00023118"/>
    </source>
</evidence>
<evidence type="ECO:0000256" key="1">
    <source>
        <dbReference type="ARBA" id="ARBA00001946"/>
    </source>
</evidence>
<keyword evidence="7 9" id="KW-0460">Magnesium</keyword>
<feature type="binding site" evidence="9">
    <location>
        <position position="26"/>
    </location>
    <ligand>
        <name>Mg(2+)</name>
        <dbReference type="ChEBI" id="CHEBI:18420"/>
        <note>catalytic</note>
    </ligand>
</feature>
<comment type="function">
    <text evidence="9">CRISPR (clustered regularly interspaced short palindromic repeat), is an adaptive immune system that provides protection against mobile genetic elements (viruses, transposable elements and conjugative plasmids). CRISPR clusters contain sequences complementary to antecedent mobile elements and target invading nucleic acids. CRISPR clusters are transcribed and processed into CRISPR RNA (crRNA). Functions as a ssRNA-specific endoribonuclease. Involved in the integration of spacer DNA into the CRISPR cassette.</text>
</comment>
<name>A0A379DCI1_9FIRM</name>
<comment type="subunit">
    <text evidence="9">Homodimer, forms a heterotetramer with a Cas1 homodimer.</text>
</comment>
<keyword evidence="6 9" id="KW-0378">Hydrolase</keyword>
<dbReference type="SUPFAM" id="SSF143430">
    <property type="entry name" value="TTP0101/SSO1404-like"/>
    <property type="match status" value="1"/>
</dbReference>